<accession>A0A0J1FN88</accession>
<dbReference type="AlphaFoldDB" id="A0A0J1FN88"/>
<organism evidence="6 7">
    <name type="scientific">Desulfosporosinus acididurans</name>
    <dbReference type="NCBI Taxonomy" id="476652"/>
    <lineage>
        <taxon>Bacteria</taxon>
        <taxon>Bacillati</taxon>
        <taxon>Bacillota</taxon>
        <taxon>Clostridia</taxon>
        <taxon>Eubacteriales</taxon>
        <taxon>Desulfitobacteriaceae</taxon>
        <taxon>Desulfosporosinus</taxon>
    </lineage>
</organism>
<dbReference type="InterPro" id="IPR005119">
    <property type="entry name" value="LysR_subst-bd"/>
</dbReference>
<dbReference type="Pfam" id="PF00126">
    <property type="entry name" value="HTH_1"/>
    <property type="match status" value="1"/>
</dbReference>
<dbReference type="Proteomes" id="UP000036356">
    <property type="component" value="Unassembled WGS sequence"/>
</dbReference>
<evidence type="ECO:0000256" key="1">
    <source>
        <dbReference type="ARBA" id="ARBA00009437"/>
    </source>
</evidence>
<dbReference type="InterPro" id="IPR036388">
    <property type="entry name" value="WH-like_DNA-bd_sf"/>
</dbReference>
<dbReference type="GO" id="GO:0003700">
    <property type="term" value="F:DNA-binding transcription factor activity"/>
    <property type="evidence" value="ECO:0007669"/>
    <property type="project" value="InterPro"/>
</dbReference>
<reference evidence="6 7" key="1">
    <citation type="submission" date="2015-06" db="EMBL/GenBank/DDBJ databases">
        <title>Draft genome of the moderately acidophilic sulfate reducer Candidatus Desulfosporosinus acididurans strain M1.</title>
        <authorList>
            <person name="Poehlein A."/>
            <person name="Petzsch P."/>
            <person name="Johnson B.D."/>
            <person name="Schloemann M."/>
            <person name="Daniel R."/>
            <person name="Muehling M."/>
        </authorList>
    </citation>
    <scope>NUCLEOTIDE SEQUENCE [LARGE SCALE GENOMIC DNA]</scope>
    <source>
        <strain evidence="6 7">M1</strain>
    </source>
</reference>
<sequence>MGKAARQQYPLDIIVSEPRCSALLNEFTLERETIHRNTQERRWLIIEQVFQMFKEVAETNNITLSAKRLHMSQPSITLQIQSLENEYGARFFDRTNKGVTLTKEGEIFYTHVVRVLDILSHAREEINAVAKDQRKLLYLGATLTIGEYILPKILAFMSQHHPDVEFKVKIANTDSISQDISEKKLHVGLIEGPIIQYKDLNVENFWEDELVVVIPVFHPWGSRNTISLEELLSEHLVTREEGSGTRKVMEIALKEKGLDPDQLNVAMELGSTQAIKEVIVAGLGIAVMSKLTVSSNDDQKHFKALKFEDGPIYRPFSILTNAQITKTKKERALIDLLHDHNQIEDIISKDYYEFEKNKKKK</sequence>
<evidence type="ECO:0000313" key="6">
    <source>
        <dbReference type="EMBL" id="KLU64935.1"/>
    </source>
</evidence>
<keyword evidence="3" id="KW-0238">DNA-binding</keyword>
<evidence type="ECO:0000256" key="4">
    <source>
        <dbReference type="ARBA" id="ARBA00023163"/>
    </source>
</evidence>
<dbReference type="FunFam" id="1.10.10.10:FF:000001">
    <property type="entry name" value="LysR family transcriptional regulator"/>
    <property type="match status" value="1"/>
</dbReference>
<evidence type="ECO:0000313" key="7">
    <source>
        <dbReference type="Proteomes" id="UP000036356"/>
    </source>
</evidence>
<protein>
    <submittedName>
        <fullName evidence="6">HTH-type transcriptional regulator CysL</fullName>
    </submittedName>
</protein>
<dbReference type="Gene3D" id="1.10.10.10">
    <property type="entry name" value="Winged helix-like DNA-binding domain superfamily/Winged helix DNA-binding domain"/>
    <property type="match status" value="1"/>
</dbReference>
<dbReference type="SUPFAM" id="SSF46785">
    <property type="entry name" value="Winged helix' DNA-binding domain"/>
    <property type="match status" value="1"/>
</dbReference>
<evidence type="ECO:0000256" key="3">
    <source>
        <dbReference type="ARBA" id="ARBA00023125"/>
    </source>
</evidence>
<comment type="caution">
    <text evidence="6">The sequence shown here is derived from an EMBL/GenBank/DDBJ whole genome shotgun (WGS) entry which is preliminary data.</text>
</comment>
<dbReference type="PANTHER" id="PTHR30126">
    <property type="entry name" value="HTH-TYPE TRANSCRIPTIONAL REGULATOR"/>
    <property type="match status" value="1"/>
</dbReference>
<dbReference type="CDD" id="cd08420">
    <property type="entry name" value="PBP2_CysL_like"/>
    <property type="match status" value="1"/>
</dbReference>
<evidence type="ECO:0000256" key="2">
    <source>
        <dbReference type="ARBA" id="ARBA00023015"/>
    </source>
</evidence>
<keyword evidence="7" id="KW-1185">Reference proteome</keyword>
<dbReference type="Gene3D" id="3.40.190.290">
    <property type="match status" value="1"/>
</dbReference>
<dbReference type="EMBL" id="LDZY01000011">
    <property type="protein sequence ID" value="KLU64935.1"/>
    <property type="molecule type" value="Genomic_DNA"/>
</dbReference>
<proteinExistence type="inferred from homology"/>
<feature type="domain" description="HTH lysR-type" evidence="5">
    <location>
        <begin position="45"/>
        <end position="102"/>
    </location>
</feature>
<dbReference type="SUPFAM" id="SSF53850">
    <property type="entry name" value="Periplasmic binding protein-like II"/>
    <property type="match status" value="1"/>
</dbReference>
<dbReference type="InterPro" id="IPR036390">
    <property type="entry name" value="WH_DNA-bd_sf"/>
</dbReference>
<dbReference type="PATRIC" id="fig|476652.3.peg.3445"/>
<dbReference type="STRING" id="476652.DEAC_c32670"/>
<evidence type="ECO:0000259" key="5">
    <source>
        <dbReference type="PROSITE" id="PS50931"/>
    </source>
</evidence>
<comment type="similarity">
    <text evidence="1">Belongs to the LysR transcriptional regulatory family.</text>
</comment>
<gene>
    <name evidence="6" type="primary">cysL_5</name>
    <name evidence="6" type="ORF">DEAC_c32670</name>
</gene>
<name>A0A0J1FN88_9FIRM</name>
<dbReference type="PROSITE" id="PS50931">
    <property type="entry name" value="HTH_LYSR"/>
    <property type="match status" value="1"/>
</dbReference>
<dbReference type="PANTHER" id="PTHR30126:SF39">
    <property type="entry name" value="HTH-TYPE TRANSCRIPTIONAL REGULATOR CYSL"/>
    <property type="match status" value="1"/>
</dbReference>
<dbReference type="InterPro" id="IPR000847">
    <property type="entry name" value="LysR_HTH_N"/>
</dbReference>
<keyword evidence="2" id="KW-0805">Transcription regulation</keyword>
<dbReference type="GO" id="GO:0000976">
    <property type="term" value="F:transcription cis-regulatory region binding"/>
    <property type="evidence" value="ECO:0007669"/>
    <property type="project" value="TreeGrafter"/>
</dbReference>
<dbReference type="Pfam" id="PF03466">
    <property type="entry name" value="LysR_substrate"/>
    <property type="match status" value="1"/>
</dbReference>
<keyword evidence="4" id="KW-0804">Transcription</keyword>
<dbReference type="PRINTS" id="PR00039">
    <property type="entry name" value="HTHLYSR"/>
</dbReference>